<dbReference type="RefSeq" id="WP_208150445.1">
    <property type="nucleotide sequence ID" value="NZ_JAGETV010000018.1"/>
</dbReference>
<dbReference type="Proteomes" id="UP000664835">
    <property type="component" value="Unassembled WGS sequence"/>
</dbReference>
<comment type="similarity">
    <text evidence="12">Belongs to the CRISPR-associated Cas9 family.</text>
</comment>
<feature type="domain" description="HNH Cas9-type" evidence="13">
    <location>
        <begin position="509"/>
        <end position="669"/>
    </location>
</feature>
<keyword evidence="7 12" id="KW-0694">RNA-binding</keyword>
<proteinExistence type="inferred from homology"/>
<name>A0ABS3Q6X8_9GAMM</name>
<protein>
    <recommendedName>
        <fullName evidence="12">CRISPR-associated endonuclease Cas9</fullName>
        <ecNumber evidence="12">3.1.-.-</ecNumber>
    </recommendedName>
</protein>
<evidence type="ECO:0000313" key="15">
    <source>
        <dbReference type="Proteomes" id="UP000664835"/>
    </source>
</evidence>
<comment type="function">
    <text evidence="12">CRISPR (clustered regularly interspaced short palindromic repeat) is an adaptive immune system that provides protection against mobile genetic elements (viruses, transposable elements and conjugative plasmids). CRISPR clusters contain spacers, sequences complementary to antecedent mobile elements, and target invading nucleic acids. CRISPR clusters are transcribed and processed into CRISPR RNA (crRNA). In type II CRISPR systems correct processing of pre-crRNA requires a trans-encoded small RNA (tracrRNA), endogenous ribonuclease 3 (rnc) and this protein. The tracrRNA serves as a guide for ribonuclease 3-aided processing of pre-crRNA. Subsequently Cas9/crRNA/tracrRNA endonucleolytically cleaves linear or circular dsDNA target complementary to the spacer; Cas9 is inactive in the absence of the 2 guide RNAs (gRNA). Cas9 recognizes the protospacer adjacent motif (PAM) in the CRISPR repeat sequences to help distinguish self versus nonself, as targets within the bacterial CRISPR locus do not have PAMs. PAM recognition is also required for catalytic activity.</text>
</comment>
<evidence type="ECO:0000256" key="2">
    <source>
        <dbReference type="ARBA" id="ARBA00022722"/>
    </source>
</evidence>
<comment type="subunit">
    <text evidence="11 12">Monomer. Binds crRNA and tracrRNA.</text>
</comment>
<evidence type="ECO:0000256" key="8">
    <source>
        <dbReference type="ARBA" id="ARBA00023118"/>
    </source>
</evidence>
<dbReference type="NCBIfam" id="TIGR01865">
    <property type="entry name" value="cas_Csn1"/>
    <property type="match status" value="1"/>
</dbReference>
<dbReference type="InterPro" id="IPR003615">
    <property type="entry name" value="HNH_nuc"/>
</dbReference>
<dbReference type="InterPro" id="IPR040619">
    <property type="entry name" value="Cas9_alpha-helical_lobe"/>
</dbReference>
<comment type="caution">
    <text evidence="12">Lacks conserved residue(s) required for the propagation of feature annotation.</text>
</comment>
<feature type="active site" description="For RuvC-like nuclease domain" evidence="12">
    <location>
        <position position="10"/>
    </location>
</feature>
<gene>
    <name evidence="12 14" type="primary">cas9</name>
    <name evidence="14" type="ORF">J3998_09615</name>
</gene>
<keyword evidence="3" id="KW-0479">Metal-binding</keyword>
<dbReference type="GO" id="GO:0004519">
    <property type="term" value="F:endonuclease activity"/>
    <property type="evidence" value="ECO:0007669"/>
    <property type="project" value="UniProtKB-KW"/>
</dbReference>
<evidence type="ECO:0000256" key="4">
    <source>
        <dbReference type="ARBA" id="ARBA00022759"/>
    </source>
</evidence>
<comment type="caution">
    <text evidence="14">The sequence shown here is derived from an EMBL/GenBank/DDBJ whole genome shotgun (WGS) entry which is preliminary data.</text>
</comment>
<evidence type="ECO:0000256" key="7">
    <source>
        <dbReference type="ARBA" id="ARBA00022884"/>
    </source>
</evidence>
<evidence type="ECO:0000256" key="11">
    <source>
        <dbReference type="ARBA" id="ARBA00046380"/>
    </source>
</evidence>
<dbReference type="Pfam" id="PF18470">
    <property type="entry name" value="Cas9_a"/>
    <property type="match status" value="1"/>
</dbReference>
<evidence type="ECO:0000259" key="13">
    <source>
        <dbReference type="PROSITE" id="PS51749"/>
    </source>
</evidence>
<keyword evidence="6" id="KW-0460">Magnesium</keyword>
<dbReference type="InterPro" id="IPR036397">
    <property type="entry name" value="RNaseH_sf"/>
</dbReference>
<dbReference type="Pfam" id="PF18541">
    <property type="entry name" value="RuvC_III"/>
    <property type="match status" value="1"/>
</dbReference>
<dbReference type="InterPro" id="IPR028629">
    <property type="entry name" value="Cas9"/>
</dbReference>
<keyword evidence="15" id="KW-1185">Reference proteome</keyword>
<evidence type="ECO:0000256" key="5">
    <source>
        <dbReference type="ARBA" id="ARBA00022801"/>
    </source>
</evidence>
<evidence type="ECO:0000256" key="9">
    <source>
        <dbReference type="ARBA" id="ARBA00023125"/>
    </source>
</evidence>
<dbReference type="InterPro" id="IPR033114">
    <property type="entry name" value="HNH_CAS9"/>
</dbReference>
<evidence type="ECO:0000256" key="1">
    <source>
        <dbReference type="ARBA" id="ARBA00001946"/>
    </source>
</evidence>
<dbReference type="InterPro" id="IPR041383">
    <property type="entry name" value="RuvC_III"/>
</dbReference>
<keyword evidence="8 12" id="KW-0051">Antiviral defense</keyword>
<reference evidence="14 15" key="1">
    <citation type="submission" date="2021-03" db="EMBL/GenBank/DDBJ databases">
        <title>Thiomicrorhabdus sp.nov.,novel sulfur-oxidizing bacteria isolated from coastal sediment.</title>
        <authorList>
            <person name="Liu X."/>
        </authorList>
    </citation>
    <scope>NUCLEOTIDE SEQUENCE [LARGE SCALE GENOMIC DNA]</scope>
    <source>
        <strain evidence="14 15">6S2-11</strain>
    </source>
</reference>
<accession>A0ABS3Q6X8</accession>
<evidence type="ECO:0000313" key="14">
    <source>
        <dbReference type="EMBL" id="MBO1927833.1"/>
    </source>
</evidence>
<keyword evidence="10" id="KW-0464">Manganese</keyword>
<evidence type="ECO:0000256" key="6">
    <source>
        <dbReference type="ARBA" id="ARBA00022842"/>
    </source>
</evidence>
<dbReference type="Gene3D" id="3.30.420.10">
    <property type="entry name" value="Ribonuclease H-like superfamily/Ribonuclease H"/>
    <property type="match status" value="3"/>
</dbReference>
<organism evidence="14 15">
    <name type="scientific">Thiomicrorhabdus marina</name>
    <dbReference type="NCBI Taxonomy" id="2818442"/>
    <lineage>
        <taxon>Bacteria</taxon>
        <taxon>Pseudomonadati</taxon>
        <taxon>Pseudomonadota</taxon>
        <taxon>Gammaproteobacteria</taxon>
        <taxon>Thiotrichales</taxon>
        <taxon>Piscirickettsiaceae</taxon>
        <taxon>Thiomicrorhabdus</taxon>
    </lineage>
</organism>
<keyword evidence="9 12" id="KW-0238">DNA-binding</keyword>
<dbReference type="EC" id="3.1.-.-" evidence="12"/>
<keyword evidence="5 12" id="KW-0378">Hydrolase</keyword>
<keyword evidence="2 12" id="KW-0540">Nuclease</keyword>
<dbReference type="EMBL" id="JAGETV010000018">
    <property type="protein sequence ID" value="MBO1927833.1"/>
    <property type="molecule type" value="Genomic_DNA"/>
</dbReference>
<evidence type="ECO:0000256" key="10">
    <source>
        <dbReference type="ARBA" id="ARBA00023211"/>
    </source>
</evidence>
<dbReference type="HAMAP" id="MF_01480">
    <property type="entry name" value="Cas9"/>
    <property type="match status" value="1"/>
</dbReference>
<sequence length="1043" mass="120903">MTNNTILGLDLGTNSIGWALYHADIDSQITGFIDSGVRIFPMSVEDKTKNSKNAARRSKRLARRVIQRRAKRKQRMLNFLMSLDFLPQTLINELQPEIILNDLGDPYALRAKALDHPLTSHQLGRVLLHLVQRRGFQSNRKTLFGDMIDDPDLMEVVSQEAEVEALDKEEGDYLQSIAELRQQIEQSGARSLGEYLSQIPNQEPKRNRDHLNTPLRTDRQMYKDEFWQIINTQKIHHPILEAQAEALYKIIFFQRPLKLQSDRVGKCSLEPNSKRARCAWRDYQEFRYLQDINNFQTFNSYEGEWRKLRDDEREKLVELFENNAHPTLTQIKKTLGLSRNDKFNYDRADNKKFKGNLTKIEIESAFPEWRTLSSEQQSQLEEDVITFNSKKALKKRLINHWNLTPEQAVKLALVEFEPEHSDLSLKAIRKLLPCLRQGMMYSEARQKAGYSYKPEEKQIFETLPIAPTLANPIVNRALSELRRVVNAIIKQHGKPTSIRLEMARDLEMNTKRYKAFNKQQADNTKQNDEASQQFQAIREKNAHLGLSKYPSRDDKIRYRLWLEQGKVCAYSQKPISQTQLFSAETEVDHIVPYSKSLNDSYMNKVICFAHQNQFKGQRTPIEAFAQNPEQWEQIEQFVAKHYDKRLLSKQQAFYKKSDDDVSEMINSQLNDTRYISREALHYLKLLGSDVTTVKGQITAWLRHIWGLNRLLNKDDSTDKNRADHRHHLIDATVIACIDRRFYNTLIKLAKELERTPGKLRVKDLHFEPVFEEFVEKLQSQLDRVIVSHTPQRKLSGALHEDTGLGFREGLGTISRLNVSSLKSELSKKLTKTTNNEAKQKVLDKALNAIIDDSVREQVAQFLLSESDQPWPLHKDGKTPIKRVRVVKSKTVTKLAKLTDEKVGIRNLAGEIFKWHSYGNTHCLLVIQPQDKEAFAHQITVYEAAQKLSKGQNLMEGYDIPENARHFFLYKNDTVQLMINDQSKLFLVTKFGQLSQGKQPRPNIQPLNNGLPIKDEDISDSIKNLVNKYQIQPIKVNAIGQKME</sequence>
<dbReference type="Pfam" id="PF13395">
    <property type="entry name" value="HNH_4"/>
    <property type="match status" value="1"/>
</dbReference>
<evidence type="ECO:0000256" key="3">
    <source>
        <dbReference type="ARBA" id="ARBA00022723"/>
    </source>
</evidence>
<dbReference type="PROSITE" id="PS51749">
    <property type="entry name" value="HNH_CAS9"/>
    <property type="match status" value="1"/>
</dbReference>
<feature type="active site" description="Proton acceptor for HNH nuclease domain" evidence="12">
    <location>
        <position position="589"/>
    </location>
</feature>
<comment type="cofactor">
    <cofactor evidence="1">
        <name>Mg(2+)</name>
        <dbReference type="ChEBI" id="CHEBI:18420"/>
    </cofactor>
</comment>
<evidence type="ECO:0000256" key="12">
    <source>
        <dbReference type="HAMAP-Rule" id="MF_01480"/>
    </source>
</evidence>
<keyword evidence="4 12" id="KW-0255">Endonuclease</keyword>
<comment type="domain">
    <text evidence="12">Has 2 endonuclease domains. The discontinuous RuvC-like domain cleaves the target DNA noncomplementary to crRNA while the HNH nuclease domain cleaves the target DNA complementary to crRNA.</text>
</comment>